<organism evidence="2">
    <name type="scientific">Physcomitrium patens</name>
    <name type="common">Spreading-leaved earth moss</name>
    <name type="synonym">Physcomitrella patens</name>
    <dbReference type="NCBI Taxonomy" id="3218"/>
    <lineage>
        <taxon>Eukaryota</taxon>
        <taxon>Viridiplantae</taxon>
        <taxon>Streptophyta</taxon>
        <taxon>Embryophyta</taxon>
        <taxon>Bryophyta</taxon>
        <taxon>Bryophytina</taxon>
        <taxon>Bryopsida</taxon>
        <taxon>Funariidae</taxon>
        <taxon>Funariales</taxon>
        <taxon>Funariaceae</taxon>
        <taxon>Physcomitrium</taxon>
    </lineage>
</organism>
<evidence type="ECO:0000313" key="3">
    <source>
        <dbReference type="EnsemblPlants" id="Pp3c5_28190V3.1"/>
    </source>
</evidence>
<dbReference type="Gramene" id="Pp3c5_28190V3.2">
    <property type="protein sequence ID" value="Pp3c5_28190V3.2"/>
    <property type="gene ID" value="Pp3c5_28190"/>
</dbReference>
<reference evidence="2 4" key="1">
    <citation type="journal article" date="2008" name="Science">
        <title>The Physcomitrella genome reveals evolutionary insights into the conquest of land by plants.</title>
        <authorList>
            <person name="Rensing S."/>
            <person name="Lang D."/>
            <person name="Zimmer A."/>
            <person name="Terry A."/>
            <person name="Salamov A."/>
            <person name="Shapiro H."/>
            <person name="Nishiyama T."/>
            <person name="Perroud P.-F."/>
            <person name="Lindquist E."/>
            <person name="Kamisugi Y."/>
            <person name="Tanahashi T."/>
            <person name="Sakakibara K."/>
            <person name="Fujita T."/>
            <person name="Oishi K."/>
            <person name="Shin-I T."/>
            <person name="Kuroki Y."/>
            <person name="Toyoda A."/>
            <person name="Suzuki Y."/>
            <person name="Hashimoto A."/>
            <person name="Yamaguchi K."/>
            <person name="Sugano A."/>
            <person name="Kohara Y."/>
            <person name="Fujiyama A."/>
            <person name="Anterola A."/>
            <person name="Aoki S."/>
            <person name="Ashton N."/>
            <person name="Barbazuk W.B."/>
            <person name="Barker E."/>
            <person name="Bennetzen J."/>
            <person name="Bezanilla M."/>
            <person name="Blankenship R."/>
            <person name="Cho S.H."/>
            <person name="Dutcher S."/>
            <person name="Estelle M."/>
            <person name="Fawcett J.A."/>
            <person name="Gundlach H."/>
            <person name="Hanada K."/>
            <person name="Heyl A."/>
            <person name="Hicks K.A."/>
            <person name="Hugh J."/>
            <person name="Lohr M."/>
            <person name="Mayer K."/>
            <person name="Melkozernov A."/>
            <person name="Murata T."/>
            <person name="Nelson D."/>
            <person name="Pils B."/>
            <person name="Prigge M."/>
            <person name="Reiss B."/>
            <person name="Renner T."/>
            <person name="Rombauts S."/>
            <person name="Rushton P."/>
            <person name="Sanderfoot A."/>
            <person name="Schween G."/>
            <person name="Shiu S.-H."/>
            <person name="Stueber K."/>
            <person name="Theodoulou F.L."/>
            <person name="Tu H."/>
            <person name="Van de Peer Y."/>
            <person name="Verrier P.J."/>
            <person name="Waters E."/>
            <person name="Wood A."/>
            <person name="Yang L."/>
            <person name="Cove D."/>
            <person name="Cuming A."/>
            <person name="Hasebe M."/>
            <person name="Lucas S."/>
            <person name="Mishler D.B."/>
            <person name="Reski R."/>
            <person name="Grigoriev I."/>
            <person name="Quatrano R.S."/>
            <person name="Boore J.L."/>
        </authorList>
    </citation>
    <scope>NUCLEOTIDE SEQUENCE [LARGE SCALE GENOMIC DNA]</scope>
    <source>
        <strain evidence="3 4">cv. Gransden 2004</strain>
    </source>
</reference>
<accession>A0A2K1KLB7</accession>
<evidence type="ECO:0000313" key="4">
    <source>
        <dbReference type="Proteomes" id="UP000006727"/>
    </source>
</evidence>
<dbReference type="InParanoid" id="A0A2K1KLB7"/>
<sequence>MVNSAETEKKSEPANAMGAARFLLFLVLVVVTTWLFLPVSLLGFICLCSFIVLVIKEEVRYRAEERSRMDDAERSRVNKKRTCEEGESLRWLNEGMKRIWPMSTEFASTYFFGPMASTFLDKYKPRGSGLVVCNPQRHVAESTLSIACVKETLH</sequence>
<gene>
    <name evidence="2" type="ORF">PHYPA_008249</name>
</gene>
<dbReference type="EnsemblPlants" id="Pp3c5_28190V3.2">
    <property type="protein sequence ID" value="Pp3c5_28190V3.2"/>
    <property type="gene ID" value="Pp3c5_28190"/>
</dbReference>
<dbReference type="EMBL" id="ABEU02000005">
    <property type="protein sequence ID" value="PNR54572.1"/>
    <property type="molecule type" value="Genomic_DNA"/>
</dbReference>
<keyword evidence="1" id="KW-1133">Transmembrane helix</keyword>
<dbReference type="Gramene" id="Pp3c5_28190V3.1">
    <property type="protein sequence ID" value="Pp3c5_28190V3.1"/>
    <property type="gene ID" value="Pp3c5_28190"/>
</dbReference>
<reference evidence="3" key="3">
    <citation type="submission" date="2020-12" db="UniProtKB">
        <authorList>
            <consortium name="EnsemblPlants"/>
        </authorList>
    </citation>
    <scope>IDENTIFICATION</scope>
</reference>
<keyword evidence="4" id="KW-1185">Reference proteome</keyword>
<keyword evidence="1" id="KW-0472">Membrane</keyword>
<keyword evidence="1" id="KW-0812">Transmembrane</keyword>
<dbReference type="PANTHER" id="PTHR47042:SF4">
    <property type="entry name" value="OS02G0313700 PROTEIN"/>
    <property type="match status" value="1"/>
</dbReference>
<name>A0A2K1KLB7_PHYPA</name>
<dbReference type="PANTHER" id="PTHR47042">
    <property type="entry name" value="C2 DOMAIN-CONTAINING PROTEIN-LIKE"/>
    <property type="match status" value="1"/>
</dbReference>
<evidence type="ECO:0000256" key="1">
    <source>
        <dbReference type="SAM" id="Phobius"/>
    </source>
</evidence>
<protein>
    <submittedName>
        <fullName evidence="2 3">Uncharacterized protein</fullName>
    </submittedName>
</protein>
<dbReference type="AlphaFoldDB" id="A0A2K1KLB7"/>
<dbReference type="Proteomes" id="UP000006727">
    <property type="component" value="Chromosome 5"/>
</dbReference>
<dbReference type="InterPro" id="IPR052847">
    <property type="entry name" value="Ext_Synaptotagmin/KAHRP-like"/>
</dbReference>
<dbReference type="EnsemblPlants" id="Pp3c5_28190V3.1">
    <property type="protein sequence ID" value="Pp3c5_28190V3.1"/>
    <property type="gene ID" value="Pp3c5_28190"/>
</dbReference>
<proteinExistence type="predicted"/>
<reference evidence="2 4" key="2">
    <citation type="journal article" date="2018" name="Plant J.">
        <title>The Physcomitrella patens chromosome-scale assembly reveals moss genome structure and evolution.</title>
        <authorList>
            <person name="Lang D."/>
            <person name="Ullrich K.K."/>
            <person name="Murat F."/>
            <person name="Fuchs J."/>
            <person name="Jenkins J."/>
            <person name="Haas F.B."/>
            <person name="Piednoel M."/>
            <person name="Gundlach H."/>
            <person name="Van Bel M."/>
            <person name="Meyberg R."/>
            <person name="Vives C."/>
            <person name="Morata J."/>
            <person name="Symeonidi A."/>
            <person name="Hiss M."/>
            <person name="Muchero W."/>
            <person name="Kamisugi Y."/>
            <person name="Saleh O."/>
            <person name="Blanc G."/>
            <person name="Decker E.L."/>
            <person name="van Gessel N."/>
            <person name="Grimwood J."/>
            <person name="Hayes R.D."/>
            <person name="Graham S.W."/>
            <person name="Gunter L.E."/>
            <person name="McDaniel S.F."/>
            <person name="Hoernstein S.N.W."/>
            <person name="Larsson A."/>
            <person name="Li F.W."/>
            <person name="Perroud P.F."/>
            <person name="Phillips J."/>
            <person name="Ranjan P."/>
            <person name="Rokshar D.S."/>
            <person name="Rothfels C.J."/>
            <person name="Schneider L."/>
            <person name="Shu S."/>
            <person name="Stevenson D.W."/>
            <person name="Thummler F."/>
            <person name="Tillich M."/>
            <person name="Villarreal Aguilar J.C."/>
            <person name="Widiez T."/>
            <person name="Wong G.K."/>
            <person name="Wymore A."/>
            <person name="Zhang Y."/>
            <person name="Zimmer A.D."/>
            <person name="Quatrano R.S."/>
            <person name="Mayer K.F.X."/>
            <person name="Goodstein D."/>
            <person name="Casacuberta J.M."/>
            <person name="Vandepoele K."/>
            <person name="Reski R."/>
            <person name="Cuming A.C."/>
            <person name="Tuskan G.A."/>
            <person name="Maumus F."/>
            <person name="Salse J."/>
            <person name="Schmutz J."/>
            <person name="Rensing S.A."/>
        </authorList>
    </citation>
    <scope>NUCLEOTIDE SEQUENCE [LARGE SCALE GENOMIC DNA]</scope>
    <source>
        <strain evidence="3 4">cv. Gransden 2004</strain>
    </source>
</reference>
<dbReference type="STRING" id="3218.A0A2K1KLB7"/>
<feature type="transmembrane region" description="Helical" evidence="1">
    <location>
        <begin position="22"/>
        <end position="55"/>
    </location>
</feature>
<evidence type="ECO:0000313" key="2">
    <source>
        <dbReference type="EMBL" id="PNR54572.1"/>
    </source>
</evidence>